<protein>
    <submittedName>
        <fullName evidence="3">PucR family transcriptional regulator</fullName>
    </submittedName>
</protein>
<dbReference type="InterPro" id="IPR025736">
    <property type="entry name" value="PucR_C-HTH_dom"/>
</dbReference>
<evidence type="ECO:0000313" key="3">
    <source>
        <dbReference type="EMBL" id="MFF0545083.1"/>
    </source>
</evidence>
<dbReference type="PANTHER" id="PTHR33744:SF1">
    <property type="entry name" value="DNA-BINDING TRANSCRIPTIONAL ACTIVATOR ADER"/>
    <property type="match status" value="1"/>
</dbReference>
<dbReference type="Proteomes" id="UP001601444">
    <property type="component" value="Unassembled WGS sequence"/>
</dbReference>
<dbReference type="EMBL" id="JBIAMX010000012">
    <property type="protein sequence ID" value="MFF0545083.1"/>
    <property type="molecule type" value="Genomic_DNA"/>
</dbReference>
<keyword evidence="4" id="KW-1185">Reference proteome</keyword>
<name>A0ABW6PS70_9NOCA</name>
<feature type="compositionally biased region" description="Pro residues" evidence="1">
    <location>
        <begin position="1"/>
        <end position="12"/>
    </location>
</feature>
<dbReference type="PANTHER" id="PTHR33744">
    <property type="entry name" value="CARBOHYDRATE DIACID REGULATOR"/>
    <property type="match status" value="1"/>
</dbReference>
<dbReference type="Gene3D" id="1.10.10.2840">
    <property type="entry name" value="PucR C-terminal helix-turn-helix domain"/>
    <property type="match status" value="1"/>
</dbReference>
<accession>A0ABW6PS70</accession>
<gene>
    <name evidence="3" type="ORF">ACFYTF_19825</name>
</gene>
<feature type="region of interest" description="Disordered" evidence="1">
    <location>
        <begin position="1"/>
        <end position="22"/>
    </location>
</feature>
<dbReference type="InterPro" id="IPR042070">
    <property type="entry name" value="PucR_C-HTH_sf"/>
</dbReference>
<reference evidence="3 4" key="1">
    <citation type="submission" date="2024-10" db="EMBL/GenBank/DDBJ databases">
        <title>The Natural Products Discovery Center: Release of the First 8490 Sequenced Strains for Exploring Actinobacteria Biosynthetic Diversity.</title>
        <authorList>
            <person name="Kalkreuter E."/>
            <person name="Kautsar S.A."/>
            <person name="Yang D."/>
            <person name="Bader C.D."/>
            <person name="Teijaro C.N."/>
            <person name="Fluegel L."/>
            <person name="Davis C.M."/>
            <person name="Simpson J.R."/>
            <person name="Lauterbach L."/>
            <person name="Steele A.D."/>
            <person name="Gui C."/>
            <person name="Meng S."/>
            <person name="Li G."/>
            <person name="Viehrig K."/>
            <person name="Ye F."/>
            <person name="Su P."/>
            <person name="Kiefer A.F."/>
            <person name="Nichols A."/>
            <person name="Cepeda A.J."/>
            <person name="Yan W."/>
            <person name="Fan B."/>
            <person name="Jiang Y."/>
            <person name="Adhikari A."/>
            <person name="Zheng C.-J."/>
            <person name="Schuster L."/>
            <person name="Cowan T.M."/>
            <person name="Smanski M.J."/>
            <person name="Chevrette M.G."/>
            <person name="De Carvalho L.P.S."/>
            <person name="Shen B."/>
        </authorList>
    </citation>
    <scope>NUCLEOTIDE SEQUENCE [LARGE SCALE GENOMIC DNA]</scope>
    <source>
        <strain evidence="3 4">NPDC004045</strain>
    </source>
</reference>
<comment type="caution">
    <text evidence="3">The sequence shown here is derived from an EMBL/GenBank/DDBJ whole genome shotgun (WGS) entry which is preliminary data.</text>
</comment>
<sequence length="380" mass="40841">MTTPFAPTPLTDPAPRRARPDTGAVDAVTALTRICTELARRTLDGDTVAPTMARLEHTTGACARDGIPIDTVLHAVHQGCRSGMSTTRTSSLSAHHDPVRTGERLIQLLDLMTTTVGTTYVRERTLGTAGDTAAPALAAALLAGHAGSPTAREHGHTFADAYHVLAVTFPPHRDETAPGIEGIKAARAKLGRIQAVLSVHDEPVPAQLSVTGGTVLVPGTARDTDVDILVSRMSERSGVAVTAAVVSAELDRVPDAARRAHDLLDIVDRLDGPDRVYRFDELALEYQLTRPGTARDQLGALLTPLDEHPELLHTLRVHIGTDLNRQQTARLLHIHTNTVDYRLRRIGRLTRLDPSHAAGLWQLRSALIAYSYRSAATASV</sequence>
<proteinExistence type="predicted"/>
<evidence type="ECO:0000259" key="2">
    <source>
        <dbReference type="Pfam" id="PF13556"/>
    </source>
</evidence>
<dbReference type="InterPro" id="IPR051448">
    <property type="entry name" value="CdaR-like_regulators"/>
</dbReference>
<evidence type="ECO:0000313" key="4">
    <source>
        <dbReference type="Proteomes" id="UP001601444"/>
    </source>
</evidence>
<dbReference type="RefSeq" id="WP_387701575.1">
    <property type="nucleotide sequence ID" value="NZ_JBIAMX010000012.1"/>
</dbReference>
<evidence type="ECO:0000256" key="1">
    <source>
        <dbReference type="SAM" id="MobiDB-lite"/>
    </source>
</evidence>
<feature type="domain" description="PucR C-terminal helix-turn-helix" evidence="2">
    <location>
        <begin position="311"/>
        <end position="368"/>
    </location>
</feature>
<organism evidence="3 4">
    <name type="scientific">Nocardia thailandica</name>
    <dbReference type="NCBI Taxonomy" id="257275"/>
    <lineage>
        <taxon>Bacteria</taxon>
        <taxon>Bacillati</taxon>
        <taxon>Actinomycetota</taxon>
        <taxon>Actinomycetes</taxon>
        <taxon>Mycobacteriales</taxon>
        <taxon>Nocardiaceae</taxon>
        <taxon>Nocardia</taxon>
    </lineage>
</organism>
<dbReference type="Pfam" id="PF13556">
    <property type="entry name" value="HTH_30"/>
    <property type="match status" value="1"/>
</dbReference>